<sequence>MTRTTAPAARFDSAVPAVVIDAMTVTESTVIAEARRWIDRRPANPGPESADPPDVTEFVSQALTIGAHAIGAAGSVRQAVDVQSLLSEVEARAAQAGIDAAAVTGSAAAEAAKSVGEATRQAKLAIDESSRQTRDAFRTGVDAARASLTEELNRLLGGDNPELATRLQPLLARFSGDLVDRARSQSEQLLAKVTQQFDTADPTSPMAQQARTLVAQHERLEKVLTERHGELSIQVGALSTAVTVFTAERAATASLRSRTTVKGGDYEDEIGVVLREIAAGLGDEYVDTRSTTGFISRNKKGDGLFEVSGFDARIVIEAKDTAVRVGWRDYLDEAERNRGAAASLGLAKSSAALDGHTFLVLGPRRLVMVFDPQTDDPALLRTVIQLLRMSAIAAGSQDNAGVVEAGEKLTAALAALGRFSEVRKAATEIVRKAASIDSTTTHLETDLRRWLTDAQAALARAADGPLTSDSQAA</sequence>
<name>A0AAU8DNC8_9ACTN</name>
<evidence type="ECO:0000313" key="1">
    <source>
        <dbReference type="EMBL" id="XCG63769.1"/>
    </source>
</evidence>
<proteinExistence type="predicted"/>
<gene>
    <name evidence="1" type="ORF">ABLG96_21740</name>
</gene>
<reference evidence="1" key="1">
    <citation type="submission" date="2024-05" db="EMBL/GenBank/DDBJ databases">
        <authorList>
            <person name="Cai S.Y."/>
            <person name="Jin L.M."/>
            <person name="Li H.R."/>
        </authorList>
    </citation>
    <scope>NUCLEOTIDE SEQUENCE</scope>
    <source>
        <strain evidence="1">A5-74</strain>
    </source>
</reference>
<accession>A0AAU8DNC8</accession>
<dbReference type="EMBL" id="CP159218">
    <property type="protein sequence ID" value="XCG63769.1"/>
    <property type="molecule type" value="Genomic_DNA"/>
</dbReference>
<protein>
    <submittedName>
        <fullName evidence="1">Fis family transcriptional regulator</fullName>
    </submittedName>
</protein>
<organism evidence="1">
    <name type="scientific">Nakamurella sp. A5-74</name>
    <dbReference type="NCBI Taxonomy" id="3158264"/>
    <lineage>
        <taxon>Bacteria</taxon>
        <taxon>Bacillati</taxon>
        <taxon>Actinomycetota</taxon>
        <taxon>Actinomycetes</taxon>
        <taxon>Nakamurellales</taxon>
        <taxon>Nakamurellaceae</taxon>
        <taxon>Nakamurella</taxon>
    </lineage>
</organism>
<dbReference type="AlphaFoldDB" id="A0AAU8DNC8"/>
<dbReference type="RefSeq" id="WP_353649384.1">
    <property type="nucleotide sequence ID" value="NZ_CP159218.1"/>
</dbReference>